<evidence type="ECO:0000313" key="8">
    <source>
        <dbReference type="EMBL" id="VFJ66078.1"/>
    </source>
</evidence>
<comment type="catalytic activity">
    <reaction evidence="7">
        <text>a 2'-deoxycytidine in DNA + S-adenosyl-L-methionine = an N(4)-methyl-2'-deoxycytidine in DNA + S-adenosyl-L-homocysteine + H(+)</text>
        <dbReference type="Rhea" id="RHEA:16857"/>
        <dbReference type="Rhea" id="RHEA-COMP:11369"/>
        <dbReference type="Rhea" id="RHEA-COMP:13674"/>
        <dbReference type="ChEBI" id="CHEBI:15378"/>
        <dbReference type="ChEBI" id="CHEBI:57856"/>
        <dbReference type="ChEBI" id="CHEBI:59789"/>
        <dbReference type="ChEBI" id="CHEBI:85452"/>
        <dbReference type="ChEBI" id="CHEBI:137933"/>
        <dbReference type="EC" id="2.1.1.113"/>
    </reaction>
</comment>
<dbReference type="GO" id="GO:0015667">
    <property type="term" value="F:site-specific DNA-methyltransferase (cytosine-N4-specific) activity"/>
    <property type="evidence" value="ECO:0007669"/>
    <property type="project" value="UniProtKB-EC"/>
</dbReference>
<sequence length="381" mass="43327">MDPFAGSGTVLLEARICGRQGLGAETNPLARLICRAKTTYFDATEYHQKLKRLLAGAASSSKTTDDLPNVVNLDYWYFPHVVRELQALRARINELEPSPFRDFIRVCFSACARKVSLADPRVSVPVKLRPERYPTSHPLREKSDELLRQLRTVNVFEVFKNIVDKNLRRIERLRPFRCTEPSIVISSDARNLTDEFHQLDQAGKSLPDSSVPLIITSPPYAGAQKYVRALSLSMGWLDFCSQKWLTDYDARTIGREQYRVDEYAELVHTEIDTADRLLHRIRKHNPLRAHIAGNYLVELGSALTEMERVLAPGGYLVIVSANNRVCGKVFRTPNYIEQILAGLGLSRILVLRDTIRSRGLMTKRNKTANVIAQEIVHVFRK</sequence>
<comment type="similarity">
    <text evidence="1">Belongs to the N(4)/N(6)-methyltransferase family. N(4) subfamily.</text>
</comment>
<dbReference type="GO" id="GO:0032259">
    <property type="term" value="P:methylation"/>
    <property type="evidence" value="ECO:0007669"/>
    <property type="project" value="UniProtKB-KW"/>
</dbReference>
<name>A0A450TFV3_9GAMM</name>
<dbReference type="InterPro" id="IPR017985">
    <property type="entry name" value="MeTrfase_CN4_CS"/>
</dbReference>
<dbReference type="Gene3D" id="3.40.50.150">
    <property type="entry name" value="Vaccinia Virus protein VP39"/>
    <property type="match status" value="2"/>
</dbReference>
<keyword evidence="4" id="KW-0808">Transferase</keyword>
<accession>A0A450TFV3</accession>
<evidence type="ECO:0000256" key="2">
    <source>
        <dbReference type="ARBA" id="ARBA00012185"/>
    </source>
</evidence>
<dbReference type="GO" id="GO:0009307">
    <property type="term" value="P:DNA restriction-modification system"/>
    <property type="evidence" value="ECO:0007669"/>
    <property type="project" value="UniProtKB-KW"/>
</dbReference>
<evidence type="ECO:0000256" key="5">
    <source>
        <dbReference type="ARBA" id="ARBA00022691"/>
    </source>
</evidence>
<evidence type="ECO:0000256" key="7">
    <source>
        <dbReference type="ARBA" id="ARBA00049120"/>
    </source>
</evidence>
<dbReference type="EC" id="2.1.1.113" evidence="2"/>
<gene>
    <name evidence="8" type="ORF">BECKDK2373B_GA0170837_11605</name>
</gene>
<evidence type="ECO:0000256" key="3">
    <source>
        <dbReference type="ARBA" id="ARBA00022603"/>
    </source>
</evidence>
<evidence type="ECO:0000256" key="1">
    <source>
        <dbReference type="ARBA" id="ARBA00010203"/>
    </source>
</evidence>
<protein>
    <recommendedName>
        <fullName evidence="2">site-specific DNA-methyltransferase (cytosine-N(4)-specific)</fullName>
        <ecNumber evidence="2">2.1.1.113</ecNumber>
    </recommendedName>
</protein>
<dbReference type="PROSITE" id="PS00093">
    <property type="entry name" value="N4_MTASE"/>
    <property type="match status" value="1"/>
</dbReference>
<dbReference type="InterPro" id="IPR029063">
    <property type="entry name" value="SAM-dependent_MTases_sf"/>
</dbReference>
<keyword evidence="6" id="KW-0680">Restriction system</keyword>
<dbReference type="EMBL" id="CAADEX010000160">
    <property type="protein sequence ID" value="VFJ66078.1"/>
    <property type="molecule type" value="Genomic_DNA"/>
</dbReference>
<keyword evidence="5" id="KW-0949">S-adenosyl-L-methionine</keyword>
<proteinExistence type="inferred from homology"/>
<evidence type="ECO:0000256" key="4">
    <source>
        <dbReference type="ARBA" id="ARBA00022679"/>
    </source>
</evidence>
<dbReference type="GO" id="GO:0003677">
    <property type="term" value="F:DNA binding"/>
    <property type="evidence" value="ECO:0007669"/>
    <property type="project" value="InterPro"/>
</dbReference>
<dbReference type="AlphaFoldDB" id="A0A450TFV3"/>
<reference evidence="8" key="1">
    <citation type="submission" date="2019-02" db="EMBL/GenBank/DDBJ databases">
        <authorList>
            <person name="Gruber-Vodicka R. H."/>
            <person name="Seah K. B. B."/>
        </authorList>
    </citation>
    <scope>NUCLEOTIDE SEQUENCE</scope>
    <source>
        <strain evidence="8">BECK_DK47</strain>
    </source>
</reference>
<organism evidence="8">
    <name type="scientific">Candidatus Kentrum sp. DK</name>
    <dbReference type="NCBI Taxonomy" id="2126562"/>
    <lineage>
        <taxon>Bacteria</taxon>
        <taxon>Pseudomonadati</taxon>
        <taxon>Pseudomonadota</taxon>
        <taxon>Gammaproteobacteria</taxon>
        <taxon>Candidatus Kentrum</taxon>
    </lineage>
</organism>
<dbReference type="SUPFAM" id="SSF53335">
    <property type="entry name" value="S-adenosyl-L-methionine-dependent methyltransferases"/>
    <property type="match status" value="2"/>
</dbReference>
<evidence type="ECO:0000256" key="6">
    <source>
        <dbReference type="ARBA" id="ARBA00022747"/>
    </source>
</evidence>
<keyword evidence="3" id="KW-0489">Methyltransferase</keyword>